<evidence type="ECO:0000313" key="4">
    <source>
        <dbReference type="Proteomes" id="UP000271426"/>
    </source>
</evidence>
<dbReference type="Proteomes" id="UP000271426">
    <property type="component" value="Chromosome"/>
</dbReference>
<name>A0A3G6IX23_9CORY</name>
<organism evidence="3 4">
    <name type="scientific">Corynebacterium pseudopelargi</name>
    <dbReference type="NCBI Taxonomy" id="2080757"/>
    <lineage>
        <taxon>Bacteria</taxon>
        <taxon>Bacillati</taxon>
        <taxon>Actinomycetota</taxon>
        <taxon>Actinomycetes</taxon>
        <taxon>Mycobacteriales</taxon>
        <taxon>Corynebacteriaceae</taxon>
        <taxon>Corynebacterium</taxon>
    </lineage>
</organism>
<feature type="compositionally biased region" description="Basic and acidic residues" evidence="2">
    <location>
        <begin position="210"/>
        <end position="219"/>
    </location>
</feature>
<dbReference type="AlphaFoldDB" id="A0A3G6IX23"/>
<accession>A0A3G6IX23</accession>
<keyword evidence="1" id="KW-0175">Coiled coil</keyword>
<dbReference type="EMBL" id="CP033898">
    <property type="protein sequence ID" value="AZA08504.1"/>
    <property type="molecule type" value="Genomic_DNA"/>
</dbReference>
<evidence type="ECO:0000256" key="1">
    <source>
        <dbReference type="SAM" id="Coils"/>
    </source>
</evidence>
<dbReference type="RefSeq" id="WP_123959535.1">
    <property type="nucleotide sequence ID" value="NZ_CP033898.1"/>
</dbReference>
<feature type="region of interest" description="Disordered" evidence="2">
    <location>
        <begin position="1"/>
        <end position="23"/>
    </location>
</feature>
<feature type="compositionally biased region" description="Polar residues" evidence="2">
    <location>
        <begin position="13"/>
        <end position="23"/>
    </location>
</feature>
<sequence>MKTFTHHHGADTAVNNNAPTDSTTPGVLHLAAPWRDAPKGMWAVAATGHAMQAGTKHTRIMLIDREELRRAMKAGGGENVVICPECIAADVAHCAEVREAKRLEREQREAEERQAALDTEFERLIDNLEHARDRLFTTLAGLTRHRRAGLVDVLLEVGVFLERHAYRRATNQSIIDARGLANKAETALMGAEQQENTTTQPKGVAVSGRESQEHKASHP</sequence>
<evidence type="ECO:0000313" key="3">
    <source>
        <dbReference type="EMBL" id="AZA08504.1"/>
    </source>
</evidence>
<keyword evidence="4" id="KW-1185">Reference proteome</keyword>
<reference evidence="3 4" key="1">
    <citation type="submission" date="2018-11" db="EMBL/GenBank/DDBJ databases">
        <authorList>
            <person name="Kleinhagauer T."/>
            <person name="Glaeser S.P."/>
            <person name="Spergser J."/>
            <person name="Ruckert C."/>
            <person name="Kaempfer P."/>
            <person name="Busse H.-J."/>
        </authorList>
    </citation>
    <scope>NUCLEOTIDE SEQUENCE [LARGE SCALE GENOMIC DNA]</scope>
    <source>
        <strain evidence="3 4">812CH</strain>
    </source>
</reference>
<evidence type="ECO:0000256" key="2">
    <source>
        <dbReference type="SAM" id="MobiDB-lite"/>
    </source>
</evidence>
<feature type="region of interest" description="Disordered" evidence="2">
    <location>
        <begin position="189"/>
        <end position="219"/>
    </location>
</feature>
<feature type="coiled-coil region" evidence="1">
    <location>
        <begin position="94"/>
        <end position="127"/>
    </location>
</feature>
<dbReference type="KEGG" id="cpso:CPPEL_01790"/>
<protein>
    <submittedName>
        <fullName evidence="3">Uncharacterized protein</fullName>
    </submittedName>
</protein>
<proteinExistence type="predicted"/>
<gene>
    <name evidence="3" type="ORF">CPPEL_01790</name>
</gene>